<evidence type="ECO:0000256" key="12">
    <source>
        <dbReference type="SAM" id="MobiDB-lite"/>
    </source>
</evidence>
<dbReference type="OrthoDB" id="5807088at2759"/>
<feature type="domain" description="NR LBD" evidence="14">
    <location>
        <begin position="159"/>
        <end position="425"/>
    </location>
</feature>
<evidence type="ECO:0000256" key="1">
    <source>
        <dbReference type="ARBA" id="ARBA00004123"/>
    </source>
</evidence>
<dbReference type="Pfam" id="PF00104">
    <property type="entry name" value="Hormone_recep"/>
    <property type="match status" value="1"/>
</dbReference>
<dbReference type="SUPFAM" id="SSF57716">
    <property type="entry name" value="Glucocorticoid receptor-like (DNA-binding domain)"/>
    <property type="match status" value="1"/>
</dbReference>
<evidence type="ECO:0000313" key="15">
    <source>
        <dbReference type="EMBL" id="CAB3409156.1"/>
    </source>
</evidence>
<sequence>MAAARFKFDIKTDVDVASTSSVESNHLPTDLAPMRKHRDEASTAASGNCVVCNAADSAPHFGVIACAACSAFFRRTVVLKRVYKCRRDPTGFTRCTIDRRHRCNCKCCRFKICIERGMNPNAVQYNRDTIRPRTPIEDSDFDESADSFKHKPTPSPKKPSDNLIENLCDLYHQIVDRRRMLYCHGSLREILHGIGLRFRPNRFDERYYKDKMRCEFVFYMEMMNSMELWRNLDAETKECLLRECTVSLALLEKYFITVKYGGLEDCRLIAPDGSYTDLSDNGAQFERDFDNPDHQIDKKTCLRLLYDPLREVLRHFGGALKASKMTDVEFCALFAILIFNPAATNLHQTGYEMVRSARNTVIGQWSDYYRSIGIGPMESSLLIGNSILLLSELRNAMTVHRENFHVIRVFKVMDYDSLIDDLRFH</sequence>
<protein>
    <recommendedName>
        <fullName evidence="17">Nuclear receptor domain-containing protein</fullName>
    </recommendedName>
</protein>
<comment type="caution">
    <text evidence="15">The sequence shown here is derived from an EMBL/GenBank/DDBJ whole genome shotgun (WGS) entry which is preliminary data.</text>
</comment>
<organism evidence="15 16">
    <name type="scientific">Caenorhabditis bovis</name>
    <dbReference type="NCBI Taxonomy" id="2654633"/>
    <lineage>
        <taxon>Eukaryota</taxon>
        <taxon>Metazoa</taxon>
        <taxon>Ecdysozoa</taxon>
        <taxon>Nematoda</taxon>
        <taxon>Chromadorea</taxon>
        <taxon>Rhabditida</taxon>
        <taxon>Rhabditina</taxon>
        <taxon>Rhabditomorpha</taxon>
        <taxon>Rhabditoidea</taxon>
        <taxon>Rhabditidae</taxon>
        <taxon>Peloderinae</taxon>
        <taxon>Caenorhabditis</taxon>
    </lineage>
</organism>
<feature type="domain" description="Nuclear receptor" evidence="13">
    <location>
        <begin position="46"/>
        <end position="125"/>
    </location>
</feature>
<comment type="similarity">
    <text evidence="2 11">Belongs to the nuclear hormone receptor family.</text>
</comment>
<gene>
    <name evidence="15" type="ORF">CBOVIS_LOCUS10845</name>
</gene>
<feature type="region of interest" description="Disordered" evidence="12">
    <location>
        <begin position="128"/>
        <end position="160"/>
    </location>
</feature>
<keyword evidence="3 11" id="KW-0479">Metal-binding</keyword>
<evidence type="ECO:0000256" key="6">
    <source>
        <dbReference type="ARBA" id="ARBA00023015"/>
    </source>
</evidence>
<keyword evidence="5 11" id="KW-0862">Zinc</keyword>
<dbReference type="SMART" id="SM00399">
    <property type="entry name" value="ZnF_C4"/>
    <property type="match status" value="1"/>
</dbReference>
<evidence type="ECO:0000259" key="14">
    <source>
        <dbReference type="PROSITE" id="PS51843"/>
    </source>
</evidence>
<dbReference type="PANTHER" id="PTHR24083">
    <property type="entry name" value="NUCLEAR HORMONE RECEPTOR"/>
    <property type="match status" value="1"/>
</dbReference>
<evidence type="ECO:0000256" key="2">
    <source>
        <dbReference type="ARBA" id="ARBA00005993"/>
    </source>
</evidence>
<evidence type="ECO:0000256" key="4">
    <source>
        <dbReference type="ARBA" id="ARBA00022771"/>
    </source>
</evidence>
<dbReference type="Proteomes" id="UP000494206">
    <property type="component" value="Unassembled WGS sequence"/>
</dbReference>
<evidence type="ECO:0000313" key="16">
    <source>
        <dbReference type="Proteomes" id="UP000494206"/>
    </source>
</evidence>
<reference evidence="15 16" key="1">
    <citation type="submission" date="2020-04" db="EMBL/GenBank/DDBJ databases">
        <authorList>
            <person name="Laetsch R D."/>
            <person name="Stevens L."/>
            <person name="Kumar S."/>
            <person name="Blaxter L. M."/>
        </authorList>
    </citation>
    <scope>NUCLEOTIDE SEQUENCE [LARGE SCALE GENOMIC DNA]</scope>
</reference>
<evidence type="ECO:0000256" key="3">
    <source>
        <dbReference type="ARBA" id="ARBA00022723"/>
    </source>
</evidence>
<evidence type="ECO:0000259" key="13">
    <source>
        <dbReference type="PROSITE" id="PS51030"/>
    </source>
</evidence>
<dbReference type="InterPro" id="IPR000536">
    <property type="entry name" value="Nucl_hrmn_rcpt_lig-bd"/>
</dbReference>
<dbReference type="PROSITE" id="PS00031">
    <property type="entry name" value="NUCLEAR_REC_DBD_1"/>
    <property type="match status" value="1"/>
</dbReference>
<evidence type="ECO:0000256" key="9">
    <source>
        <dbReference type="ARBA" id="ARBA00023170"/>
    </source>
</evidence>
<evidence type="ECO:0000256" key="10">
    <source>
        <dbReference type="ARBA" id="ARBA00023242"/>
    </source>
</evidence>
<dbReference type="CDD" id="cd06960">
    <property type="entry name" value="NR_DBD_HNF4A"/>
    <property type="match status" value="1"/>
</dbReference>
<dbReference type="InterPro" id="IPR013088">
    <property type="entry name" value="Znf_NHR/GATA"/>
</dbReference>
<keyword evidence="4 11" id="KW-0863">Zinc-finger</keyword>
<dbReference type="Gene3D" id="1.10.565.10">
    <property type="entry name" value="Retinoid X Receptor"/>
    <property type="match status" value="1"/>
</dbReference>
<dbReference type="GO" id="GO:0005634">
    <property type="term" value="C:nucleus"/>
    <property type="evidence" value="ECO:0007669"/>
    <property type="project" value="UniProtKB-SubCell"/>
</dbReference>
<dbReference type="InterPro" id="IPR050274">
    <property type="entry name" value="Nuclear_hormone_rcpt_NR2"/>
</dbReference>
<dbReference type="PROSITE" id="PS51030">
    <property type="entry name" value="NUCLEAR_REC_DBD_2"/>
    <property type="match status" value="1"/>
</dbReference>
<dbReference type="SUPFAM" id="SSF48508">
    <property type="entry name" value="Nuclear receptor ligand-binding domain"/>
    <property type="match status" value="1"/>
</dbReference>
<dbReference type="EMBL" id="CADEPM010000008">
    <property type="protein sequence ID" value="CAB3409156.1"/>
    <property type="molecule type" value="Genomic_DNA"/>
</dbReference>
<dbReference type="PRINTS" id="PR00047">
    <property type="entry name" value="STROIDFINGER"/>
</dbReference>
<evidence type="ECO:0000256" key="11">
    <source>
        <dbReference type="RuleBase" id="RU004334"/>
    </source>
</evidence>
<evidence type="ECO:0008006" key="17">
    <source>
        <dbReference type="Google" id="ProtNLM"/>
    </source>
</evidence>
<dbReference type="InterPro" id="IPR001628">
    <property type="entry name" value="Znf_hrmn_rcpt"/>
</dbReference>
<comment type="subcellular location">
    <subcellularLocation>
        <location evidence="1 11">Nucleus</location>
    </subcellularLocation>
</comment>
<dbReference type="InterPro" id="IPR035500">
    <property type="entry name" value="NHR-like_dom_sf"/>
</dbReference>
<accession>A0A8S1F5Y8</accession>
<evidence type="ECO:0000256" key="7">
    <source>
        <dbReference type="ARBA" id="ARBA00023125"/>
    </source>
</evidence>
<dbReference type="AlphaFoldDB" id="A0A8S1F5Y8"/>
<dbReference type="InterPro" id="IPR049636">
    <property type="entry name" value="HNF4-like_DBD"/>
</dbReference>
<keyword evidence="6 11" id="KW-0805">Transcription regulation</keyword>
<proteinExistence type="inferred from homology"/>
<keyword evidence="16" id="KW-1185">Reference proteome</keyword>
<dbReference type="Pfam" id="PF00105">
    <property type="entry name" value="zf-C4"/>
    <property type="match status" value="1"/>
</dbReference>
<dbReference type="SMART" id="SM00430">
    <property type="entry name" value="HOLI"/>
    <property type="match status" value="1"/>
</dbReference>
<keyword evidence="9 11" id="KW-0675">Receptor</keyword>
<name>A0A8S1F5Y8_9PELO</name>
<evidence type="ECO:0000256" key="8">
    <source>
        <dbReference type="ARBA" id="ARBA00023163"/>
    </source>
</evidence>
<dbReference type="GO" id="GO:0003700">
    <property type="term" value="F:DNA-binding transcription factor activity"/>
    <property type="evidence" value="ECO:0007669"/>
    <property type="project" value="InterPro"/>
</dbReference>
<dbReference type="PROSITE" id="PS51843">
    <property type="entry name" value="NR_LBD"/>
    <property type="match status" value="1"/>
</dbReference>
<dbReference type="GO" id="GO:0008270">
    <property type="term" value="F:zinc ion binding"/>
    <property type="evidence" value="ECO:0007669"/>
    <property type="project" value="UniProtKB-KW"/>
</dbReference>
<keyword evidence="10 11" id="KW-0539">Nucleus</keyword>
<dbReference type="GO" id="GO:0000978">
    <property type="term" value="F:RNA polymerase II cis-regulatory region sequence-specific DNA binding"/>
    <property type="evidence" value="ECO:0007669"/>
    <property type="project" value="InterPro"/>
</dbReference>
<dbReference type="Gene3D" id="3.30.50.10">
    <property type="entry name" value="Erythroid Transcription Factor GATA-1, subunit A"/>
    <property type="match status" value="1"/>
</dbReference>
<keyword evidence="7 11" id="KW-0238">DNA-binding</keyword>
<keyword evidence="8 11" id="KW-0804">Transcription</keyword>
<evidence type="ECO:0000256" key="5">
    <source>
        <dbReference type="ARBA" id="ARBA00022833"/>
    </source>
</evidence>